<evidence type="ECO:0000313" key="4">
    <source>
        <dbReference type="Proteomes" id="UP000029980"/>
    </source>
</evidence>
<organism evidence="3 4">
    <name type="scientific">Thermococcus eurythermalis</name>
    <dbReference type="NCBI Taxonomy" id="1505907"/>
    <lineage>
        <taxon>Archaea</taxon>
        <taxon>Methanobacteriati</taxon>
        <taxon>Methanobacteriota</taxon>
        <taxon>Thermococci</taxon>
        <taxon>Thermococcales</taxon>
        <taxon>Thermococcaceae</taxon>
        <taxon>Thermococcus</taxon>
    </lineage>
</organism>
<feature type="domain" description="Potassium channel" evidence="2">
    <location>
        <begin position="398"/>
        <end position="476"/>
    </location>
</feature>
<dbReference type="GeneID" id="25152995"/>
<dbReference type="SUPFAM" id="SSF81324">
    <property type="entry name" value="Voltage-gated potassium channels"/>
    <property type="match status" value="1"/>
</dbReference>
<keyword evidence="4" id="KW-1185">Reference proteome</keyword>
<evidence type="ECO:0000256" key="1">
    <source>
        <dbReference type="SAM" id="Phobius"/>
    </source>
</evidence>
<dbReference type="EMBL" id="CP008887">
    <property type="protein sequence ID" value="AIU69921.1"/>
    <property type="molecule type" value="Genomic_DNA"/>
</dbReference>
<gene>
    <name evidence="3" type="ORF">TEU_06050</name>
</gene>
<evidence type="ECO:0000259" key="2">
    <source>
        <dbReference type="Pfam" id="PF07885"/>
    </source>
</evidence>
<dbReference type="Pfam" id="PF07885">
    <property type="entry name" value="Ion_trans_2"/>
    <property type="match status" value="1"/>
</dbReference>
<dbReference type="InterPro" id="IPR013099">
    <property type="entry name" value="K_chnl_dom"/>
</dbReference>
<evidence type="ECO:0000313" key="3">
    <source>
        <dbReference type="EMBL" id="AIU69921.1"/>
    </source>
</evidence>
<proteinExistence type="predicted"/>
<dbReference type="KEGG" id="teu:TEU_06050"/>
<accession>A0A097QTW2</accession>
<dbReference type="STRING" id="1505907.TEU_06050"/>
<sequence length="478" mass="55135">MCEYVYENGKKCRLKAVEGSKYCPLHIPYEEGESLMGEEIKNLKDKTFQRRLNRGQSYFEGVYLYDATIKEYRSEKMLVFKNSQIKSLVIEDSEFKGLILINSTVDRVILFHSKIEVLLVKGSTVFGLNVLQVDFSSNISVRDSSVKYLMLNSTQYVGEKAEESYGEKSAKGVVEIAGLRDVRRIGINTRYPLLRKILEEHGVNVSEGGRRTVKVNSLIIRDVSFDAAPRYKRQVRLSIGGFSGNLVLENLDVFGHIEISWSNLKSPEFVHVLIHSNLIIRKSHITVGPTWAMTVLPSLPIELTVSGFMIIEDCHFNNPYAEEVFYRLARTSWERSGDFERADEYYYLEMVARRKARLKARRKGLRKLFDRFEVLFEWLFADLTCKYGTDWKRPILIWLFIVNVLFPVLFFVTKSVQGLSSSLSFLDYEYFSIVTATTLGYGDYHPIGVGRIIASVEALFGMFMWAVFLTVFARKYMR</sequence>
<keyword evidence="1" id="KW-1133">Transmembrane helix</keyword>
<dbReference type="HOGENOM" id="CLU_044435_0_0_2"/>
<dbReference type="AlphaFoldDB" id="A0A097QTW2"/>
<dbReference type="Proteomes" id="UP000029980">
    <property type="component" value="Chromosome"/>
</dbReference>
<name>A0A097QTW2_9EURY</name>
<keyword evidence="1" id="KW-0812">Transmembrane</keyword>
<reference evidence="3 4" key="1">
    <citation type="journal article" date="2015" name="Int. J. Syst. Evol. Microbiol.">
        <title>Thermococcus eurythermalis sp. nov., a conditional piezophilic hyperthermophilic archaeon with a wide temperature range isolated from an oil-immersed chimney in the Guaymas Basin.</title>
        <authorList>
            <person name="Zhao W."/>
            <person name="Zeng X."/>
            <person name="Xiao X."/>
        </authorList>
    </citation>
    <scope>NUCLEOTIDE SEQUENCE [LARGE SCALE GENOMIC DNA]</scope>
    <source>
        <strain evidence="3 4">A501</strain>
    </source>
</reference>
<dbReference type="Gene3D" id="1.10.287.70">
    <property type="match status" value="1"/>
</dbReference>
<feature type="transmembrane region" description="Helical" evidence="1">
    <location>
        <begin position="395"/>
        <end position="413"/>
    </location>
</feature>
<dbReference type="RefSeq" id="WP_050002897.1">
    <property type="nucleotide sequence ID" value="NZ_CP008887.1"/>
</dbReference>
<keyword evidence="1" id="KW-0472">Membrane</keyword>
<protein>
    <submittedName>
        <fullName evidence="3">Potassium transporter Kef</fullName>
    </submittedName>
</protein>
<feature type="transmembrane region" description="Helical" evidence="1">
    <location>
        <begin position="448"/>
        <end position="473"/>
    </location>
</feature>
<dbReference type="OrthoDB" id="199127at2157"/>